<dbReference type="SUPFAM" id="SSF52172">
    <property type="entry name" value="CheY-like"/>
    <property type="match status" value="1"/>
</dbReference>
<name>A0A5K7YPI8_9BACT</name>
<dbReference type="Pfam" id="PF13717">
    <property type="entry name" value="Zn_ribbon_4"/>
    <property type="match status" value="1"/>
</dbReference>
<dbReference type="InterPro" id="IPR011723">
    <property type="entry name" value="Znf/thioredoxin_put"/>
</dbReference>
<reference evidence="3 4" key="1">
    <citation type="submission" date="2019-11" db="EMBL/GenBank/DDBJ databases">
        <title>Comparative genomics of hydrocarbon-degrading Desulfosarcina strains.</title>
        <authorList>
            <person name="Watanabe M."/>
            <person name="Kojima H."/>
            <person name="Fukui M."/>
        </authorList>
    </citation>
    <scope>NUCLEOTIDE SEQUENCE [LARGE SCALE GENOMIC DNA]</scope>
    <source>
        <strain evidence="3 4">PL12</strain>
    </source>
</reference>
<keyword evidence="4" id="KW-1185">Reference proteome</keyword>
<accession>A0A5K7YPI8</accession>
<evidence type="ECO:0000313" key="3">
    <source>
        <dbReference type="EMBL" id="BBO71702.1"/>
    </source>
</evidence>
<sequence length="218" mass="25166">MEIVCESCQSKFRIADEKLPKDKTAFLKCPKCQNRISVPPPAKDPDESDPPGFEEDFFSFDEDESDGYDSSDKPFDFVEEEGKTALLCESDPMIKKTIKPVLDVLEYHITEVKNSREALKTMRYHSYDLIVVNEYFDAKNPDANGVLIYLERLNMSVRRNIFVAMITRRFRTMDNMVAFQKSVNMVVNVDNVADFDKILRRGMADSGLFYQAYKDCLD</sequence>
<gene>
    <name evidence="3" type="ORF">DSCA_56320</name>
</gene>
<dbReference type="KEGG" id="dalk:DSCA_56320"/>
<evidence type="ECO:0000259" key="2">
    <source>
        <dbReference type="Pfam" id="PF13717"/>
    </source>
</evidence>
<feature type="region of interest" description="Disordered" evidence="1">
    <location>
        <begin position="33"/>
        <end position="73"/>
    </location>
</feature>
<evidence type="ECO:0000313" key="4">
    <source>
        <dbReference type="Proteomes" id="UP000427906"/>
    </source>
</evidence>
<proteinExistence type="predicted"/>
<dbReference type="EMBL" id="AP021874">
    <property type="protein sequence ID" value="BBO71702.1"/>
    <property type="molecule type" value="Genomic_DNA"/>
</dbReference>
<dbReference type="Gene3D" id="3.40.50.2300">
    <property type="match status" value="1"/>
</dbReference>
<dbReference type="Proteomes" id="UP000427906">
    <property type="component" value="Chromosome"/>
</dbReference>
<feature type="domain" description="Zinc finger/thioredoxin putative" evidence="2">
    <location>
        <begin position="1"/>
        <end position="36"/>
    </location>
</feature>
<dbReference type="NCBIfam" id="TIGR02098">
    <property type="entry name" value="MJ0042_CXXC"/>
    <property type="match status" value="1"/>
</dbReference>
<evidence type="ECO:0000256" key="1">
    <source>
        <dbReference type="SAM" id="MobiDB-lite"/>
    </source>
</evidence>
<dbReference type="RefSeq" id="WP_155319499.1">
    <property type="nucleotide sequence ID" value="NZ_AP021874.1"/>
</dbReference>
<dbReference type="OrthoDB" id="5432773at2"/>
<dbReference type="AlphaFoldDB" id="A0A5K7YPI8"/>
<dbReference type="InterPro" id="IPR011006">
    <property type="entry name" value="CheY-like_superfamily"/>
</dbReference>
<feature type="compositionally biased region" description="Acidic residues" evidence="1">
    <location>
        <begin position="46"/>
        <end position="69"/>
    </location>
</feature>
<organism evidence="3 4">
    <name type="scientific">Desulfosarcina alkanivorans</name>
    <dbReference type="NCBI Taxonomy" id="571177"/>
    <lineage>
        <taxon>Bacteria</taxon>
        <taxon>Pseudomonadati</taxon>
        <taxon>Thermodesulfobacteriota</taxon>
        <taxon>Desulfobacteria</taxon>
        <taxon>Desulfobacterales</taxon>
        <taxon>Desulfosarcinaceae</taxon>
        <taxon>Desulfosarcina</taxon>
    </lineage>
</organism>
<dbReference type="CDD" id="cd00156">
    <property type="entry name" value="REC"/>
    <property type="match status" value="1"/>
</dbReference>
<protein>
    <recommendedName>
        <fullName evidence="2">Zinc finger/thioredoxin putative domain-containing protein</fullName>
    </recommendedName>
</protein>